<dbReference type="EMBL" id="LXQA011001537">
    <property type="protein sequence ID" value="MCI80709.1"/>
    <property type="molecule type" value="Genomic_DNA"/>
</dbReference>
<feature type="transmembrane region" description="Helical" evidence="1">
    <location>
        <begin position="6"/>
        <end position="25"/>
    </location>
</feature>
<reference evidence="2 3" key="1">
    <citation type="journal article" date="2018" name="Front. Plant Sci.">
        <title>Red Clover (Trifolium pratense) and Zigzag Clover (T. medium) - A Picture of Genomic Similarities and Differences.</title>
        <authorList>
            <person name="Dluhosova J."/>
            <person name="Istvanek J."/>
            <person name="Nedelnik J."/>
            <person name="Repkova J."/>
        </authorList>
    </citation>
    <scope>NUCLEOTIDE SEQUENCE [LARGE SCALE GENOMIC DNA]</scope>
    <source>
        <strain evidence="3">cv. 10/8</strain>
        <tissue evidence="2">Leaf</tissue>
    </source>
</reference>
<comment type="caution">
    <text evidence="2">The sequence shown here is derived from an EMBL/GenBank/DDBJ whole genome shotgun (WGS) entry which is preliminary data.</text>
</comment>
<keyword evidence="3" id="KW-1185">Reference proteome</keyword>
<evidence type="ECO:0000256" key="1">
    <source>
        <dbReference type="SAM" id="Phobius"/>
    </source>
</evidence>
<evidence type="ECO:0000313" key="2">
    <source>
        <dbReference type="EMBL" id="MCI80709.1"/>
    </source>
</evidence>
<keyword evidence="1" id="KW-0812">Transmembrane</keyword>
<accession>A0A392V0E7</accession>
<keyword evidence="1" id="KW-1133">Transmembrane helix</keyword>
<sequence>AVTFIVITAIIILTVVVVTIDVTTLRRSRSVIGSHLRFYLKLLCTASLPECSPPHHSYRAGDHGRENN</sequence>
<proteinExistence type="predicted"/>
<evidence type="ECO:0000313" key="3">
    <source>
        <dbReference type="Proteomes" id="UP000265520"/>
    </source>
</evidence>
<dbReference type="Proteomes" id="UP000265520">
    <property type="component" value="Unassembled WGS sequence"/>
</dbReference>
<organism evidence="2 3">
    <name type="scientific">Trifolium medium</name>
    <dbReference type="NCBI Taxonomy" id="97028"/>
    <lineage>
        <taxon>Eukaryota</taxon>
        <taxon>Viridiplantae</taxon>
        <taxon>Streptophyta</taxon>
        <taxon>Embryophyta</taxon>
        <taxon>Tracheophyta</taxon>
        <taxon>Spermatophyta</taxon>
        <taxon>Magnoliopsida</taxon>
        <taxon>eudicotyledons</taxon>
        <taxon>Gunneridae</taxon>
        <taxon>Pentapetalae</taxon>
        <taxon>rosids</taxon>
        <taxon>fabids</taxon>
        <taxon>Fabales</taxon>
        <taxon>Fabaceae</taxon>
        <taxon>Papilionoideae</taxon>
        <taxon>50 kb inversion clade</taxon>
        <taxon>NPAAA clade</taxon>
        <taxon>Hologalegina</taxon>
        <taxon>IRL clade</taxon>
        <taxon>Trifolieae</taxon>
        <taxon>Trifolium</taxon>
    </lineage>
</organism>
<name>A0A392V0E7_9FABA</name>
<dbReference type="AlphaFoldDB" id="A0A392V0E7"/>
<feature type="non-terminal residue" evidence="2">
    <location>
        <position position="1"/>
    </location>
</feature>
<protein>
    <submittedName>
        <fullName evidence="2">Uncharacterized protein</fullName>
    </submittedName>
</protein>
<keyword evidence="1" id="KW-0472">Membrane</keyword>